<sequence length="220" mass="24593">MGNGSMEKKKKHLSISGGRSVSRRAELAREKSCQQQAQTLQVVIVVQEVKRAARSQRFLPPTDDDLMTQIKDGFAEGKDLVVSVMSAMGKEQICALCMWIAWGTVSWQMDEAFGCFYETLNCGVKPNDVVFMRLFTACTHARLVEKGLNCFNTMDKEYGVCPKVEHYGCVVDFLSRSGELDKAEDMIYLMPIKPNVIIWGALLGRSLGKKKTGSLSFMDK</sequence>
<evidence type="ECO:0000256" key="1">
    <source>
        <dbReference type="ARBA" id="ARBA00022737"/>
    </source>
</evidence>
<dbReference type="GO" id="GO:0009451">
    <property type="term" value="P:RNA modification"/>
    <property type="evidence" value="ECO:0007669"/>
    <property type="project" value="InterPro"/>
</dbReference>
<dbReference type="Pfam" id="PF01287">
    <property type="entry name" value="eIF-5a"/>
    <property type="match status" value="1"/>
</dbReference>
<dbReference type="GO" id="GO:0043022">
    <property type="term" value="F:ribosome binding"/>
    <property type="evidence" value="ECO:0007669"/>
    <property type="project" value="InterPro"/>
</dbReference>
<dbReference type="GO" id="GO:0045901">
    <property type="term" value="P:positive regulation of translational elongation"/>
    <property type="evidence" value="ECO:0007669"/>
    <property type="project" value="InterPro"/>
</dbReference>
<evidence type="ECO:0000313" key="4">
    <source>
        <dbReference type="EMBL" id="CAN70309.1"/>
    </source>
</evidence>
<feature type="domain" description="Translation initiation factor 5A C-terminal" evidence="3">
    <location>
        <begin position="61"/>
        <end position="95"/>
    </location>
</feature>
<dbReference type="GO" id="GO:0003723">
    <property type="term" value="F:RNA binding"/>
    <property type="evidence" value="ECO:0007669"/>
    <property type="project" value="InterPro"/>
</dbReference>
<dbReference type="GO" id="GO:0045905">
    <property type="term" value="P:positive regulation of translational termination"/>
    <property type="evidence" value="ECO:0007669"/>
    <property type="project" value="InterPro"/>
</dbReference>
<dbReference type="InterPro" id="IPR011990">
    <property type="entry name" value="TPR-like_helical_dom_sf"/>
</dbReference>
<evidence type="ECO:0000259" key="3">
    <source>
        <dbReference type="Pfam" id="PF01287"/>
    </source>
</evidence>
<dbReference type="InterPro" id="IPR046960">
    <property type="entry name" value="PPR_At4g14850-like_plant"/>
</dbReference>
<dbReference type="EMBL" id="AM463795">
    <property type="protein sequence ID" value="CAN70309.1"/>
    <property type="molecule type" value="Genomic_DNA"/>
</dbReference>
<name>A5BLN5_VITVI</name>
<reference evidence="4" key="1">
    <citation type="journal article" date="2007" name="PLoS ONE">
        <title>The first genome sequence of an elite grapevine cultivar (Pinot noir Vitis vinifera L.): coping with a highly heterozygous genome.</title>
        <authorList>
            <person name="Velasco R."/>
            <person name="Zharkikh A."/>
            <person name="Troggio M."/>
            <person name="Cartwright D.A."/>
            <person name="Cestaro A."/>
            <person name="Pruss D."/>
            <person name="Pindo M."/>
            <person name="FitzGerald L.M."/>
            <person name="Vezzulli S."/>
            <person name="Reid J."/>
            <person name="Malacarne G."/>
            <person name="Iliev D."/>
            <person name="Coppola G."/>
            <person name="Wardell B."/>
            <person name="Micheletti D."/>
            <person name="Macalma T."/>
            <person name="Facci M."/>
            <person name="Mitchell J.T."/>
            <person name="Perazzolli M."/>
            <person name="Eldredge G."/>
            <person name="Gatto P."/>
            <person name="Oyzerski R."/>
            <person name="Moretto M."/>
            <person name="Gutin N."/>
            <person name="Stefanini M."/>
            <person name="Chen Y."/>
            <person name="Segala C."/>
            <person name="Davenport C."/>
            <person name="Dematte L."/>
            <person name="Mraz A."/>
            <person name="Battilana J."/>
            <person name="Stormo K."/>
            <person name="Costa F."/>
            <person name="Tao Q."/>
            <person name="Si-Ammour A."/>
            <person name="Harkins T."/>
            <person name="Lackey A."/>
            <person name="Perbost C."/>
            <person name="Taillon B."/>
            <person name="Stella A."/>
            <person name="Solovyev V."/>
            <person name="Fawcett J.A."/>
            <person name="Sterck L."/>
            <person name="Vandepoele K."/>
            <person name="Grando S.M."/>
            <person name="Toppo S."/>
            <person name="Moser C."/>
            <person name="Lanchbury J."/>
            <person name="Bogden R."/>
            <person name="Skolnick M."/>
            <person name="Sgaramella V."/>
            <person name="Bhatnagar S.K."/>
            <person name="Fontana P."/>
            <person name="Gutin A."/>
            <person name="Van de Peer Y."/>
            <person name="Salamini F."/>
            <person name="Viola R."/>
        </authorList>
    </citation>
    <scope>NUCLEOTIDE SEQUENCE</scope>
</reference>
<dbReference type="Pfam" id="PF01535">
    <property type="entry name" value="PPR"/>
    <property type="match status" value="1"/>
</dbReference>
<keyword evidence="1" id="KW-0677">Repeat</keyword>
<dbReference type="InterPro" id="IPR020189">
    <property type="entry name" value="IF5A_C"/>
</dbReference>
<dbReference type="GO" id="GO:0003746">
    <property type="term" value="F:translation elongation factor activity"/>
    <property type="evidence" value="ECO:0007669"/>
    <property type="project" value="InterPro"/>
</dbReference>
<feature type="region of interest" description="Disordered" evidence="2">
    <location>
        <begin position="1"/>
        <end position="22"/>
    </location>
</feature>
<organism evidence="4">
    <name type="scientific">Vitis vinifera</name>
    <name type="common">Grape</name>
    <dbReference type="NCBI Taxonomy" id="29760"/>
    <lineage>
        <taxon>Eukaryota</taxon>
        <taxon>Viridiplantae</taxon>
        <taxon>Streptophyta</taxon>
        <taxon>Embryophyta</taxon>
        <taxon>Tracheophyta</taxon>
        <taxon>Spermatophyta</taxon>
        <taxon>Magnoliopsida</taxon>
        <taxon>eudicotyledons</taxon>
        <taxon>Gunneridae</taxon>
        <taxon>Pentapetalae</taxon>
        <taxon>rosids</taxon>
        <taxon>Vitales</taxon>
        <taxon>Vitaceae</taxon>
        <taxon>Viteae</taxon>
        <taxon>Vitis</taxon>
    </lineage>
</organism>
<dbReference type="PANTHER" id="PTHR47926">
    <property type="entry name" value="PENTATRICOPEPTIDE REPEAT-CONTAINING PROTEIN"/>
    <property type="match status" value="1"/>
</dbReference>
<dbReference type="PANTHER" id="PTHR47926:SF463">
    <property type="entry name" value="PENTATRICOPEPTIDE REPEAT-CONTAINING PROTEIN"/>
    <property type="match status" value="1"/>
</dbReference>
<gene>
    <name evidence="4" type="ORF">VITISV_022884</name>
</gene>
<dbReference type="SUPFAM" id="SSF50249">
    <property type="entry name" value="Nucleic acid-binding proteins"/>
    <property type="match status" value="1"/>
</dbReference>
<proteinExistence type="predicted"/>
<dbReference type="InterPro" id="IPR012340">
    <property type="entry name" value="NA-bd_OB-fold"/>
</dbReference>
<evidence type="ECO:0000256" key="2">
    <source>
        <dbReference type="SAM" id="MobiDB-lite"/>
    </source>
</evidence>
<dbReference type="Gene3D" id="1.25.40.10">
    <property type="entry name" value="Tetratricopeptide repeat domain"/>
    <property type="match status" value="1"/>
</dbReference>
<accession>A5BLN5</accession>
<dbReference type="InterPro" id="IPR002885">
    <property type="entry name" value="PPR_rpt"/>
</dbReference>
<dbReference type="Gene3D" id="2.40.50.140">
    <property type="entry name" value="Nucleic acid-binding proteins"/>
    <property type="match status" value="1"/>
</dbReference>
<dbReference type="AlphaFoldDB" id="A5BLN5"/>
<protein>
    <recommendedName>
        <fullName evidence="3">Translation initiation factor 5A C-terminal domain-containing protein</fullName>
    </recommendedName>
</protein>